<keyword evidence="3 12" id="KW-0378">Hydrolase</keyword>
<feature type="compositionally biased region" description="Basic and acidic residues" evidence="9">
    <location>
        <begin position="518"/>
        <end position="531"/>
    </location>
</feature>
<dbReference type="InterPro" id="IPR033454">
    <property type="entry name" value="RecG_wedge"/>
</dbReference>
<dbReference type="GO" id="GO:0006281">
    <property type="term" value="P:DNA repair"/>
    <property type="evidence" value="ECO:0007669"/>
    <property type="project" value="UniProtKB-KW"/>
</dbReference>
<keyword evidence="2" id="KW-0227">DNA damage</keyword>
<evidence type="ECO:0000256" key="3">
    <source>
        <dbReference type="ARBA" id="ARBA00022801"/>
    </source>
</evidence>
<dbReference type="InterPro" id="IPR047112">
    <property type="entry name" value="RecG/Mfd"/>
</dbReference>
<keyword evidence="4 12" id="KW-0347">Helicase</keyword>
<keyword evidence="5" id="KW-0067">ATP-binding</keyword>
<dbReference type="InterPro" id="IPR011545">
    <property type="entry name" value="DEAD/DEAH_box_helicase_dom"/>
</dbReference>
<dbReference type="EMBL" id="CP159218">
    <property type="protein sequence ID" value="XCG65843.1"/>
    <property type="molecule type" value="Genomic_DNA"/>
</dbReference>
<dbReference type="Gene3D" id="2.40.50.140">
    <property type="entry name" value="Nucleic acid-binding proteins"/>
    <property type="match status" value="1"/>
</dbReference>
<feature type="compositionally biased region" description="Acidic residues" evidence="9">
    <location>
        <begin position="532"/>
        <end position="548"/>
    </location>
</feature>
<dbReference type="InterPro" id="IPR027417">
    <property type="entry name" value="P-loop_NTPase"/>
</dbReference>
<evidence type="ECO:0000256" key="9">
    <source>
        <dbReference type="SAM" id="MobiDB-lite"/>
    </source>
</evidence>
<evidence type="ECO:0000259" key="10">
    <source>
        <dbReference type="PROSITE" id="PS51192"/>
    </source>
</evidence>
<dbReference type="Pfam" id="PF17191">
    <property type="entry name" value="RecG_wedge"/>
    <property type="match status" value="1"/>
</dbReference>
<dbReference type="PROSITE" id="PS51194">
    <property type="entry name" value="HELICASE_CTER"/>
    <property type="match status" value="1"/>
</dbReference>
<dbReference type="CDD" id="cd04488">
    <property type="entry name" value="RecG_wedge_OBF"/>
    <property type="match status" value="1"/>
</dbReference>
<feature type="domain" description="Helicase C-terminal" evidence="11">
    <location>
        <begin position="493"/>
        <end position="683"/>
    </location>
</feature>
<dbReference type="SUPFAM" id="SSF52540">
    <property type="entry name" value="P-loop containing nucleoside triphosphate hydrolases"/>
    <property type="match status" value="2"/>
</dbReference>
<dbReference type="SMART" id="SM00487">
    <property type="entry name" value="DEXDc"/>
    <property type="match status" value="1"/>
</dbReference>
<evidence type="ECO:0000256" key="1">
    <source>
        <dbReference type="ARBA" id="ARBA00022741"/>
    </source>
</evidence>
<evidence type="ECO:0000256" key="6">
    <source>
        <dbReference type="ARBA" id="ARBA00023125"/>
    </source>
</evidence>
<dbReference type="AlphaFoldDB" id="A0AAU8DU26"/>
<dbReference type="NCBIfam" id="NF008167">
    <property type="entry name" value="PRK10917.2-1"/>
    <property type="match status" value="1"/>
</dbReference>
<dbReference type="PANTHER" id="PTHR47964:SF1">
    <property type="entry name" value="ATP-DEPENDENT DNA HELICASE HOMOLOG RECG, CHLOROPLASTIC"/>
    <property type="match status" value="1"/>
</dbReference>
<evidence type="ECO:0000313" key="12">
    <source>
        <dbReference type="EMBL" id="XCG65843.1"/>
    </source>
</evidence>
<evidence type="ECO:0000256" key="5">
    <source>
        <dbReference type="ARBA" id="ARBA00022840"/>
    </source>
</evidence>
<dbReference type="InterPro" id="IPR045562">
    <property type="entry name" value="RecG_dom3_C"/>
</dbReference>
<dbReference type="CDD" id="cd17992">
    <property type="entry name" value="DEXHc_RecG"/>
    <property type="match status" value="1"/>
</dbReference>
<dbReference type="InterPro" id="IPR001650">
    <property type="entry name" value="Helicase_C-like"/>
</dbReference>
<gene>
    <name evidence="12" type="primary">recG</name>
    <name evidence="12" type="ORF">ABLG96_09205</name>
</gene>
<evidence type="ECO:0000256" key="8">
    <source>
        <dbReference type="ARBA" id="ARBA00049819"/>
    </source>
</evidence>
<dbReference type="InterPro" id="IPR014001">
    <property type="entry name" value="Helicase_ATP-bd"/>
</dbReference>
<evidence type="ECO:0000259" key="11">
    <source>
        <dbReference type="PROSITE" id="PS51194"/>
    </source>
</evidence>
<evidence type="ECO:0000256" key="4">
    <source>
        <dbReference type="ARBA" id="ARBA00022806"/>
    </source>
</evidence>
<dbReference type="Gene3D" id="3.40.50.300">
    <property type="entry name" value="P-loop containing nucleotide triphosphate hydrolases"/>
    <property type="match status" value="2"/>
</dbReference>
<protein>
    <recommendedName>
        <fullName evidence="8">Probable DNA 3'-5' helicase RecG</fullName>
    </recommendedName>
</protein>
<dbReference type="PANTHER" id="PTHR47964">
    <property type="entry name" value="ATP-DEPENDENT DNA HELICASE HOMOLOG RECG, CHLOROPLASTIC"/>
    <property type="match status" value="1"/>
</dbReference>
<dbReference type="GO" id="GO:0005524">
    <property type="term" value="F:ATP binding"/>
    <property type="evidence" value="ECO:0007669"/>
    <property type="project" value="UniProtKB-KW"/>
</dbReference>
<sequence>MRDAGITGKPGKVLVEKIGVETVGDLLRYYPRKYSERGQLTDLSALVVGEKATVWAKVVKVHDRSLQPGSGRGGRRGGLKLVTTVTIGDGRKQLTCAFFNQFHIAKVLRPGTEAMFSGTVKDFRGELQLSSPQWAVVSTPDTLDSIADPAEAKTAIEVVEQFAGGIIPIYALVEGLTQSVIQNSVRVVLDLLGPIQDPVPDELLATRGLVGLGAALRHIHRPGSRAELDHARARLKYDEALAIQLVLARRREEARSFPAEPCPRIDDGLLAAFDSALPFELTQGQHEVGEQIATDLATIHPMNRLLQGEVGSGKTVVALRAMLQVIDSGRQAVMLAPTEVLAAQHARSLRSVLGPLGAGGELGSDSRATRITLLTGSMATGARRSALLDIASGQAGITVGTHALLSDGVFFAELGLVVIDEQHRFGVEQRDALRSKGPEGSPPHVLVMTATPIPRTVAMTVYGDLETSTLSELPRGRSPISTTVVPAAERPAWLERAWLRIREEVAAGHQAYVVCPKIGDDEPGRSRARSADDEELGEPDDWDSEPEETTARRPPLSVDQVATLLESGPLQGLRLARLHGRLPPAEKDEVMQSFAAGDIDVLVSTTVIEVGVDVPNATMMVVMDAERFGLSQLHQLRGRVGRGSAPGVCLLVTEAPEASPSRVRLDAVAQISDGFALADRDLELRQEGNVLGTSQAGRTSSLKLLSLRTDREVVEDARDDAQALVAGDPGFSKFPRLLAMAQDVIDEQGQAYLDKA</sequence>
<dbReference type="SUPFAM" id="SSF50249">
    <property type="entry name" value="Nucleic acid-binding proteins"/>
    <property type="match status" value="1"/>
</dbReference>
<dbReference type="Pfam" id="PF00271">
    <property type="entry name" value="Helicase_C"/>
    <property type="match status" value="1"/>
</dbReference>
<dbReference type="GO" id="GO:0003677">
    <property type="term" value="F:DNA binding"/>
    <property type="evidence" value="ECO:0007669"/>
    <property type="project" value="UniProtKB-KW"/>
</dbReference>
<feature type="region of interest" description="Disordered" evidence="9">
    <location>
        <begin position="516"/>
        <end position="555"/>
    </location>
</feature>
<proteinExistence type="predicted"/>
<keyword evidence="7" id="KW-0234">DNA repair</keyword>
<dbReference type="Pfam" id="PF00270">
    <property type="entry name" value="DEAD"/>
    <property type="match status" value="1"/>
</dbReference>
<reference evidence="12" key="1">
    <citation type="submission" date="2024-05" db="EMBL/GenBank/DDBJ databases">
        <authorList>
            <person name="Cai S.Y."/>
            <person name="Jin L.M."/>
            <person name="Li H.R."/>
        </authorList>
    </citation>
    <scope>NUCLEOTIDE SEQUENCE</scope>
    <source>
        <strain evidence="12">A5-74</strain>
    </source>
</reference>
<evidence type="ECO:0000256" key="2">
    <source>
        <dbReference type="ARBA" id="ARBA00022763"/>
    </source>
</evidence>
<keyword evidence="1" id="KW-0547">Nucleotide-binding</keyword>
<feature type="domain" description="Helicase ATP-binding" evidence="10">
    <location>
        <begin position="295"/>
        <end position="470"/>
    </location>
</feature>
<dbReference type="GO" id="GO:0016787">
    <property type="term" value="F:hydrolase activity"/>
    <property type="evidence" value="ECO:0007669"/>
    <property type="project" value="UniProtKB-KW"/>
</dbReference>
<dbReference type="GO" id="GO:0003678">
    <property type="term" value="F:DNA helicase activity"/>
    <property type="evidence" value="ECO:0007669"/>
    <property type="project" value="TreeGrafter"/>
</dbReference>
<dbReference type="SMART" id="SM00490">
    <property type="entry name" value="HELICc"/>
    <property type="match status" value="1"/>
</dbReference>
<evidence type="ECO:0000256" key="7">
    <source>
        <dbReference type="ARBA" id="ARBA00023204"/>
    </source>
</evidence>
<dbReference type="InterPro" id="IPR012340">
    <property type="entry name" value="NA-bd_OB-fold"/>
</dbReference>
<dbReference type="PROSITE" id="PS51192">
    <property type="entry name" value="HELICASE_ATP_BIND_1"/>
    <property type="match status" value="1"/>
</dbReference>
<name>A0AAU8DU26_9ACTN</name>
<accession>A0AAU8DU26</accession>
<dbReference type="Pfam" id="PF19833">
    <property type="entry name" value="RecG_dom3_C"/>
    <property type="match status" value="1"/>
</dbReference>
<organism evidence="12">
    <name type="scientific">Nakamurella sp. A5-74</name>
    <dbReference type="NCBI Taxonomy" id="3158264"/>
    <lineage>
        <taxon>Bacteria</taxon>
        <taxon>Bacillati</taxon>
        <taxon>Actinomycetota</taxon>
        <taxon>Actinomycetes</taxon>
        <taxon>Nakamurellales</taxon>
        <taxon>Nakamurellaceae</taxon>
        <taxon>Nakamurella</taxon>
    </lineage>
</organism>
<keyword evidence="6" id="KW-0238">DNA-binding</keyword>
<dbReference type="RefSeq" id="WP_353651447.1">
    <property type="nucleotide sequence ID" value="NZ_CP159218.1"/>
</dbReference>